<dbReference type="SUPFAM" id="SSF52540">
    <property type="entry name" value="P-loop containing nucleoside triphosphate hydrolases"/>
    <property type="match status" value="1"/>
</dbReference>
<dbReference type="Gene3D" id="1.10.8.80">
    <property type="entry name" value="Magnesium chelatase subunit I, C-Terminal domain"/>
    <property type="match status" value="1"/>
</dbReference>
<evidence type="ECO:0000256" key="2">
    <source>
        <dbReference type="ARBA" id="ARBA00022840"/>
    </source>
</evidence>
<dbReference type="EMBL" id="UOFH01000248">
    <property type="protein sequence ID" value="VAW63313.1"/>
    <property type="molecule type" value="Genomic_DNA"/>
</dbReference>
<dbReference type="Pfam" id="PF17863">
    <property type="entry name" value="AAA_lid_2"/>
    <property type="match status" value="1"/>
</dbReference>
<feature type="domain" description="ChlI/MoxR AAA lid" evidence="5">
    <location>
        <begin position="257"/>
        <end position="324"/>
    </location>
</feature>
<dbReference type="GO" id="GO:0016887">
    <property type="term" value="F:ATP hydrolysis activity"/>
    <property type="evidence" value="ECO:0007669"/>
    <property type="project" value="InterPro"/>
</dbReference>
<evidence type="ECO:0000259" key="4">
    <source>
        <dbReference type="Pfam" id="PF07726"/>
    </source>
</evidence>
<reference evidence="6" key="1">
    <citation type="submission" date="2018-06" db="EMBL/GenBank/DDBJ databases">
        <authorList>
            <person name="Zhirakovskaya E."/>
        </authorList>
    </citation>
    <scope>NUCLEOTIDE SEQUENCE</scope>
</reference>
<dbReference type="InterPro" id="IPR050764">
    <property type="entry name" value="CbbQ/NirQ/NorQ/GpvN"/>
</dbReference>
<evidence type="ECO:0000259" key="5">
    <source>
        <dbReference type="Pfam" id="PF17863"/>
    </source>
</evidence>
<dbReference type="FunFam" id="3.40.50.300:FF:000640">
    <property type="entry name" value="MoxR family ATPase"/>
    <property type="match status" value="1"/>
</dbReference>
<evidence type="ECO:0000256" key="3">
    <source>
        <dbReference type="SAM" id="MobiDB-lite"/>
    </source>
</evidence>
<dbReference type="InterPro" id="IPR041628">
    <property type="entry name" value="ChlI/MoxR_AAA_lid"/>
</dbReference>
<gene>
    <name evidence="6" type="ORF">MNBD_GAMMA08-961</name>
</gene>
<dbReference type="CDD" id="cd00009">
    <property type="entry name" value="AAA"/>
    <property type="match status" value="1"/>
</dbReference>
<dbReference type="InterPro" id="IPR027417">
    <property type="entry name" value="P-loop_NTPase"/>
</dbReference>
<dbReference type="AlphaFoldDB" id="A0A3B0XGB4"/>
<protein>
    <submittedName>
        <fullName evidence="6">FIG022979: MoxR-like ATPases</fullName>
    </submittedName>
</protein>
<dbReference type="InterPro" id="IPR011703">
    <property type="entry name" value="ATPase_AAA-3"/>
</dbReference>
<proteinExistence type="predicted"/>
<organism evidence="6">
    <name type="scientific">hydrothermal vent metagenome</name>
    <dbReference type="NCBI Taxonomy" id="652676"/>
    <lineage>
        <taxon>unclassified sequences</taxon>
        <taxon>metagenomes</taxon>
        <taxon>ecological metagenomes</taxon>
    </lineage>
</organism>
<dbReference type="Pfam" id="PF07726">
    <property type="entry name" value="AAA_3"/>
    <property type="match status" value="1"/>
</dbReference>
<name>A0A3B0XGB4_9ZZZZ</name>
<sequence length="337" mass="37471">MSHEDDQGEIPKDFESMKNTKPSDSELIQKLKQQINNVFVGQADVVDQVLIALLAAGHILVEGVPGLGKTLLVRVLAKSINGEYARIQFTPDLMPSDITGHIMFDNEENKFRIRRGPVFTNLLLADEINRAPAKTQSALLEVMQEHQVTLEGKSLPVPEPYLVMATQNPIEQEGTYPLPEAQLDRFIIKIKIDYPDAAEENKMVKAVTNKQVGDQFNIETMNKKFNAEDIIRLQKCASNISVDDAVANYAVEIVRKTRDYSGISNGAGPRGGIAIVRCARARALMQGRDFVTPDDVKQVALPVLRHRIILSPEMELEGMDADRIILALLDHVSAPRQ</sequence>
<dbReference type="GO" id="GO:0005524">
    <property type="term" value="F:ATP binding"/>
    <property type="evidence" value="ECO:0007669"/>
    <property type="project" value="UniProtKB-KW"/>
</dbReference>
<evidence type="ECO:0000313" key="6">
    <source>
        <dbReference type="EMBL" id="VAW63313.1"/>
    </source>
</evidence>
<dbReference type="Gene3D" id="3.40.50.300">
    <property type="entry name" value="P-loop containing nucleotide triphosphate hydrolases"/>
    <property type="match status" value="1"/>
</dbReference>
<feature type="region of interest" description="Disordered" evidence="3">
    <location>
        <begin position="1"/>
        <end position="21"/>
    </location>
</feature>
<accession>A0A3B0XGB4</accession>
<keyword evidence="2" id="KW-0067">ATP-binding</keyword>
<keyword evidence="1" id="KW-0547">Nucleotide-binding</keyword>
<evidence type="ECO:0000256" key="1">
    <source>
        <dbReference type="ARBA" id="ARBA00022741"/>
    </source>
</evidence>
<dbReference type="PANTHER" id="PTHR42759:SF1">
    <property type="entry name" value="MAGNESIUM-CHELATASE SUBUNIT CHLD"/>
    <property type="match status" value="1"/>
</dbReference>
<dbReference type="PIRSF" id="PIRSF002849">
    <property type="entry name" value="AAA_ATPase_chaperone_MoxR_prd"/>
    <property type="match status" value="1"/>
</dbReference>
<feature type="domain" description="ATPase AAA-3" evidence="4">
    <location>
        <begin position="58"/>
        <end position="188"/>
    </location>
</feature>
<dbReference type="PANTHER" id="PTHR42759">
    <property type="entry name" value="MOXR FAMILY PROTEIN"/>
    <property type="match status" value="1"/>
</dbReference>